<dbReference type="AlphaFoldDB" id="A0A6J5TIE3"/>
<dbReference type="OrthoDB" id="1272705at2759"/>
<proteinExistence type="predicted"/>
<name>A0A6J5TIE3_PRUAR</name>
<evidence type="ECO:0000313" key="4">
    <source>
        <dbReference type="Proteomes" id="UP000507222"/>
    </source>
</evidence>
<organism evidence="2 4">
    <name type="scientific">Prunus armeniaca</name>
    <name type="common">Apricot</name>
    <name type="synonym">Armeniaca vulgaris</name>
    <dbReference type="NCBI Taxonomy" id="36596"/>
    <lineage>
        <taxon>Eukaryota</taxon>
        <taxon>Viridiplantae</taxon>
        <taxon>Streptophyta</taxon>
        <taxon>Embryophyta</taxon>
        <taxon>Tracheophyta</taxon>
        <taxon>Spermatophyta</taxon>
        <taxon>Magnoliopsida</taxon>
        <taxon>eudicotyledons</taxon>
        <taxon>Gunneridae</taxon>
        <taxon>Pentapetalae</taxon>
        <taxon>rosids</taxon>
        <taxon>fabids</taxon>
        <taxon>Rosales</taxon>
        <taxon>Rosaceae</taxon>
        <taxon>Amygdaloideae</taxon>
        <taxon>Amygdaleae</taxon>
        <taxon>Prunus</taxon>
    </lineage>
</organism>
<feature type="compositionally biased region" description="Basic and acidic residues" evidence="1">
    <location>
        <begin position="104"/>
        <end position="115"/>
    </location>
</feature>
<gene>
    <name evidence="2" type="ORF">CURHAP_LOCUS3362</name>
    <name evidence="3" type="ORF">ORAREDHAP_LOCUS3565</name>
</gene>
<dbReference type="Proteomes" id="UP000507222">
    <property type="component" value="Unassembled WGS sequence"/>
</dbReference>
<reference evidence="5" key="1">
    <citation type="journal article" date="2020" name="Genome Biol.">
        <title>Gamete binning: chromosome-level and haplotype-resolved genome assembly enabled by high-throughput single-cell sequencing of gamete genomes.</title>
        <authorList>
            <person name="Campoy J.A."/>
            <person name="Sun H."/>
            <person name="Goel M."/>
            <person name="Jiao W.-B."/>
            <person name="Folz-Donahue K."/>
            <person name="Wang N."/>
            <person name="Rubio M."/>
            <person name="Liu C."/>
            <person name="Kukat C."/>
            <person name="Ruiz D."/>
            <person name="Huettel B."/>
            <person name="Schneeberger K."/>
        </authorList>
    </citation>
    <scope>NUCLEOTIDE SEQUENCE [LARGE SCALE GENOMIC DNA]</scope>
    <source>
        <strain evidence="5">cv. Rojo Pasion</strain>
    </source>
</reference>
<reference evidence="2 4" key="2">
    <citation type="submission" date="2020-05" db="EMBL/GenBank/DDBJ databases">
        <authorList>
            <person name="Campoy J."/>
            <person name="Schneeberger K."/>
            <person name="Spophaly S."/>
        </authorList>
    </citation>
    <scope>NUCLEOTIDE SEQUENCE [LARGE SCALE GENOMIC DNA]</scope>
    <source>
        <strain evidence="2">PruArmRojPasFocal</strain>
    </source>
</reference>
<feature type="region of interest" description="Disordered" evidence="1">
    <location>
        <begin position="87"/>
        <end position="115"/>
    </location>
</feature>
<dbReference type="EMBL" id="CAEKDK010000001">
    <property type="protein sequence ID" value="CAB4263272.1"/>
    <property type="molecule type" value="Genomic_DNA"/>
</dbReference>
<sequence length="175" mass="19633">MNMNNPQGSVTLNDFCPVEFFSSEFEVEEEVMQCNMVSVKEYEAGIEVDEITVCCSRNIPSVDKAQVDSPKTEKKSKVKEIKVSLSKKTVAGEVPPSSSKAKNPKRDTNKMKESSQSHVVKYDILAHLKCIPSPLSVFDALQMSREFRETLVMALMRPDLYKSCFISADVHTTKT</sequence>
<keyword evidence="5" id="KW-1185">Reference proteome</keyword>
<evidence type="ECO:0000313" key="2">
    <source>
        <dbReference type="EMBL" id="CAB4263272.1"/>
    </source>
</evidence>
<protein>
    <submittedName>
        <fullName evidence="2">Uncharacterized protein</fullName>
    </submittedName>
</protein>
<dbReference type="Proteomes" id="UP000507245">
    <property type="component" value="Unassembled WGS sequence"/>
</dbReference>
<evidence type="ECO:0000313" key="3">
    <source>
        <dbReference type="EMBL" id="CAB4293990.1"/>
    </source>
</evidence>
<evidence type="ECO:0000313" key="5">
    <source>
        <dbReference type="Proteomes" id="UP000507245"/>
    </source>
</evidence>
<dbReference type="EMBL" id="CAEKKB010000001">
    <property type="protein sequence ID" value="CAB4293990.1"/>
    <property type="molecule type" value="Genomic_DNA"/>
</dbReference>
<evidence type="ECO:0000256" key="1">
    <source>
        <dbReference type="SAM" id="MobiDB-lite"/>
    </source>
</evidence>
<accession>A0A6J5TIE3</accession>